<protein>
    <submittedName>
        <fullName evidence="2">Regulator of replication initiation timing</fullName>
    </submittedName>
</protein>
<accession>A0A841JT65</accession>
<dbReference type="Gene3D" id="3.40.50.300">
    <property type="entry name" value="P-loop containing nucleotide triphosphate hydrolases"/>
    <property type="match status" value="1"/>
</dbReference>
<dbReference type="InterPro" id="IPR027417">
    <property type="entry name" value="P-loop_NTPase"/>
</dbReference>
<keyword evidence="1" id="KW-0175">Coiled coil</keyword>
<name>A0A841JT65_9BACT</name>
<reference evidence="2 3" key="1">
    <citation type="submission" date="2020-08" db="EMBL/GenBank/DDBJ databases">
        <title>Genomic Encyclopedia of Type Strains, Phase IV (KMG-IV): sequencing the most valuable type-strain genomes for metagenomic binning, comparative biology and taxonomic classification.</title>
        <authorList>
            <person name="Goeker M."/>
        </authorList>
    </citation>
    <scope>NUCLEOTIDE SEQUENCE [LARGE SCALE GENOMIC DNA]</scope>
    <source>
        <strain evidence="2 3">DSM 103733</strain>
    </source>
</reference>
<keyword evidence="3" id="KW-1185">Reference proteome</keyword>
<dbReference type="OrthoDB" id="103556at2"/>
<dbReference type="EMBL" id="JACHEK010000004">
    <property type="protein sequence ID" value="MBB6144350.1"/>
    <property type="molecule type" value="Genomic_DNA"/>
</dbReference>
<sequence>MTGFQIRALQMTGPSMPVARITFGPGLNVISGASNSGKSFLFHAIDFMFGAASLDMIPEARPYTLAELELEGADGRFMIRRALQGGSFELYNLDDPSSDVTILGERLNRNDPNNISTFLLRLAGLDGKRVRKNADNALQDLSFRNLARLIMVDEQDIIKVTSPIHGGEATQLTAETNTFKLVLTGQDDSALVEQKKKAVAKAELEGQLELLDKLSKAYNEELGDKPASPADLNDQLERLTQTLVSTEASLREQRQALQVQVDARRTLIIEHNSARARLDEVAALVARFRLLDSHYQSDISRLDALWEAGTLFPALSSEICPLCGAPQITHSHENEQTLSVDVLKVRDSCSAEKNKIELLRKELFTTIDSLSAEAAELRAVISDRRTRVSGLTEEIDQVTQVALKASERDYEAYADLRFEVRQKLSTYSRINDLTARYDTIQSALSSIGAARRVPTDLPFASLVGFTSEFEALLKAWKYPYEGAITFDTKSEDFTLGTRRRREQGKGSRALTHAAFTISLMRYCAANNLPHPGLVVLDSPLVTFRDKDAGTSGIDALSGEAQLQVKDEFYRDLASRVAEQQLIIFENEEPEVSIQKDIVFHHFTGDATLPRCGFFPVPSTSEESLDAKANS</sequence>
<dbReference type="AlphaFoldDB" id="A0A841JT65"/>
<proteinExistence type="predicted"/>
<dbReference type="SUPFAM" id="SSF52540">
    <property type="entry name" value="P-loop containing nucleoside triphosphate hydrolases"/>
    <property type="match status" value="1"/>
</dbReference>
<gene>
    <name evidence="2" type="ORF">HNQ77_002302</name>
</gene>
<organism evidence="2 3">
    <name type="scientific">Silvibacterium bohemicum</name>
    <dbReference type="NCBI Taxonomy" id="1577686"/>
    <lineage>
        <taxon>Bacteria</taxon>
        <taxon>Pseudomonadati</taxon>
        <taxon>Acidobacteriota</taxon>
        <taxon>Terriglobia</taxon>
        <taxon>Terriglobales</taxon>
        <taxon>Acidobacteriaceae</taxon>
        <taxon>Silvibacterium</taxon>
    </lineage>
</organism>
<dbReference type="Proteomes" id="UP000538666">
    <property type="component" value="Unassembled WGS sequence"/>
</dbReference>
<evidence type="ECO:0000313" key="3">
    <source>
        <dbReference type="Proteomes" id="UP000538666"/>
    </source>
</evidence>
<comment type="caution">
    <text evidence="2">The sequence shown here is derived from an EMBL/GenBank/DDBJ whole genome shotgun (WGS) entry which is preliminary data.</text>
</comment>
<evidence type="ECO:0000256" key="1">
    <source>
        <dbReference type="SAM" id="Coils"/>
    </source>
</evidence>
<evidence type="ECO:0000313" key="2">
    <source>
        <dbReference type="EMBL" id="MBB6144350.1"/>
    </source>
</evidence>
<feature type="coiled-coil region" evidence="1">
    <location>
        <begin position="201"/>
        <end position="256"/>
    </location>
</feature>
<dbReference type="RefSeq" id="WP_050059016.1">
    <property type="nucleotide sequence ID" value="NZ_JACHEK010000004.1"/>
</dbReference>